<keyword evidence="4" id="KW-1185">Reference proteome</keyword>
<evidence type="ECO:0000313" key="3">
    <source>
        <dbReference type="EMBL" id="RRJ84825.1"/>
    </source>
</evidence>
<protein>
    <recommendedName>
        <fullName evidence="2">Sialidase domain-containing protein</fullName>
    </recommendedName>
</protein>
<dbReference type="PANTHER" id="PTHR43752">
    <property type="entry name" value="BNR/ASP-BOX REPEAT FAMILY PROTEIN"/>
    <property type="match status" value="1"/>
</dbReference>
<evidence type="ECO:0000313" key="4">
    <source>
        <dbReference type="Proteomes" id="UP000280792"/>
    </source>
</evidence>
<dbReference type="SUPFAM" id="SSF50939">
    <property type="entry name" value="Sialidases"/>
    <property type="match status" value="1"/>
</dbReference>
<organism evidence="3 4">
    <name type="scientific">Aestuariirhabdus litorea</name>
    <dbReference type="NCBI Taxonomy" id="2528527"/>
    <lineage>
        <taxon>Bacteria</taxon>
        <taxon>Pseudomonadati</taxon>
        <taxon>Pseudomonadota</taxon>
        <taxon>Gammaproteobacteria</taxon>
        <taxon>Oceanospirillales</taxon>
        <taxon>Aestuariirhabdaceae</taxon>
        <taxon>Aestuariirhabdus</taxon>
    </lineage>
</organism>
<dbReference type="Pfam" id="PF13088">
    <property type="entry name" value="BNR_2"/>
    <property type="match status" value="1"/>
</dbReference>
<dbReference type="InterPro" id="IPR011040">
    <property type="entry name" value="Sialidase"/>
</dbReference>
<dbReference type="CDD" id="cd15482">
    <property type="entry name" value="Sialidase_non-viral"/>
    <property type="match status" value="1"/>
</dbReference>
<reference evidence="3 4" key="1">
    <citation type="submission" date="2018-08" db="EMBL/GenBank/DDBJ databases">
        <authorList>
            <person name="Khan S.A."/>
        </authorList>
    </citation>
    <scope>NUCLEOTIDE SEQUENCE [LARGE SCALE GENOMIC DNA]</scope>
    <source>
        <strain evidence="3 4">GTF-13</strain>
    </source>
</reference>
<dbReference type="Proteomes" id="UP000280792">
    <property type="component" value="Unassembled WGS sequence"/>
</dbReference>
<feature type="transmembrane region" description="Helical" evidence="1">
    <location>
        <begin position="6"/>
        <end position="26"/>
    </location>
</feature>
<keyword evidence="1" id="KW-0812">Transmembrane</keyword>
<dbReference type="Gene3D" id="2.120.10.10">
    <property type="match status" value="1"/>
</dbReference>
<dbReference type="RefSeq" id="WP_125015255.1">
    <property type="nucleotide sequence ID" value="NZ_QWEZ01000001.1"/>
</dbReference>
<dbReference type="PANTHER" id="PTHR43752:SF2">
    <property type="entry name" value="BNR_ASP-BOX REPEAT FAMILY PROTEIN"/>
    <property type="match status" value="1"/>
</dbReference>
<proteinExistence type="predicted"/>
<reference evidence="3 4" key="2">
    <citation type="submission" date="2018-12" db="EMBL/GenBank/DDBJ databases">
        <title>Simiduia agarivorans gen. nov., sp. nov., a marine, agarolytic bacterium isolated from shallow coastal water from Keelung, Taiwan.</title>
        <authorList>
            <person name="Shieh W.Y."/>
        </authorList>
    </citation>
    <scope>NUCLEOTIDE SEQUENCE [LARGE SCALE GENOMIC DNA]</scope>
    <source>
        <strain evidence="3 4">GTF-13</strain>
    </source>
</reference>
<evidence type="ECO:0000259" key="2">
    <source>
        <dbReference type="Pfam" id="PF13088"/>
    </source>
</evidence>
<dbReference type="AlphaFoldDB" id="A0A3P3VQ18"/>
<gene>
    <name evidence="3" type="ORF">D0544_06960</name>
</gene>
<keyword evidence="1" id="KW-1133">Transmembrane helix</keyword>
<dbReference type="InterPro" id="IPR036278">
    <property type="entry name" value="Sialidase_sf"/>
</dbReference>
<name>A0A3P3VQ18_9GAMM</name>
<sequence length="425" mass="47732">MDPKFGLQWAIALAVSLLFVGVWLVAPGEPEQRFQLARYADTGDEVILRERIASDGKTIMVHAPSIVELEDGRLLAAWFGGSREGARDVTIDGAYYDPKTSNWTPSFTLVSPRMTQEGTRRFIKKLGNPVLVNGPDGQLWMIYVSVSVGGWATSQLNLIKSTDAGLSWGIPERLVTSPFFNLSTLVKGVPFRYEDGTLGVPAYHEFAGKFGEVLRLDQDGRLIDKVRLSDGKESLQPVVLPRSPEHAHVYLRFAGEEGPYRVLKTRLVHEEAADTPEKIGVANPNSALAGFSALGMEWLIGNDTEDERDRLALLVASPEGEWRVAHYFEDASHLYANRPQRREFEQMMEAELSELLKPYPHRHGELAELKGRASGEMCRADSCYFQYDYPYAIRTRSGNIQVVFTWNRSAIKHLEFSEGWLRSLL</sequence>
<feature type="domain" description="Sialidase" evidence="2">
    <location>
        <begin position="72"/>
        <end position="402"/>
    </location>
</feature>
<keyword evidence="1" id="KW-0472">Membrane</keyword>
<comment type="caution">
    <text evidence="3">The sequence shown here is derived from an EMBL/GenBank/DDBJ whole genome shotgun (WGS) entry which is preliminary data.</text>
</comment>
<accession>A0A3P3VQ18</accession>
<evidence type="ECO:0000256" key="1">
    <source>
        <dbReference type="SAM" id="Phobius"/>
    </source>
</evidence>
<dbReference type="EMBL" id="QWEZ01000001">
    <property type="protein sequence ID" value="RRJ84825.1"/>
    <property type="molecule type" value="Genomic_DNA"/>
</dbReference>